<evidence type="ECO:0000313" key="1">
    <source>
        <dbReference type="EMBL" id="CAB5208311.1"/>
    </source>
</evidence>
<reference evidence="1" key="1">
    <citation type="submission" date="2020-05" db="EMBL/GenBank/DDBJ databases">
        <authorList>
            <person name="Chiriac C."/>
            <person name="Salcher M."/>
            <person name="Ghai R."/>
            <person name="Kavagutti S V."/>
        </authorList>
    </citation>
    <scope>NUCLEOTIDE SEQUENCE</scope>
</reference>
<dbReference type="InterPro" id="IPR035901">
    <property type="entry name" value="GIY-YIG_endonuc_sf"/>
</dbReference>
<sequence>MKRKLAGIYKIEHSSGYYYIGMSVSIFERWQSHYTSIKINKHSSTEFMNLWNSTKPYEWTFSIIESISITEYKKVSQLKGKELEKGFRQLLLRTERNHMSQHSITWSLNKDKKYFS</sequence>
<accession>A0A6J7WI60</accession>
<dbReference type="EMBL" id="LR798230">
    <property type="protein sequence ID" value="CAB5208311.1"/>
    <property type="molecule type" value="Genomic_DNA"/>
</dbReference>
<dbReference type="Gene3D" id="3.40.1440.10">
    <property type="entry name" value="GIY-YIG endonuclease"/>
    <property type="match status" value="1"/>
</dbReference>
<name>A0A6J7WI60_9CAUD</name>
<evidence type="ECO:0008006" key="2">
    <source>
        <dbReference type="Google" id="ProtNLM"/>
    </source>
</evidence>
<protein>
    <recommendedName>
        <fullName evidence="2">GIY-YIG domain-containing protein</fullName>
    </recommendedName>
</protein>
<gene>
    <name evidence="1" type="ORF">UFOVP182_1</name>
</gene>
<dbReference type="SUPFAM" id="SSF82771">
    <property type="entry name" value="GIY-YIG endonuclease"/>
    <property type="match status" value="1"/>
</dbReference>
<proteinExistence type="predicted"/>
<organism evidence="1">
    <name type="scientific">uncultured Caudovirales phage</name>
    <dbReference type="NCBI Taxonomy" id="2100421"/>
    <lineage>
        <taxon>Viruses</taxon>
        <taxon>Duplodnaviria</taxon>
        <taxon>Heunggongvirae</taxon>
        <taxon>Uroviricota</taxon>
        <taxon>Caudoviricetes</taxon>
        <taxon>Peduoviridae</taxon>
        <taxon>Maltschvirus</taxon>
        <taxon>Maltschvirus maltsch</taxon>
    </lineage>
</organism>